<evidence type="ECO:0000313" key="3">
    <source>
        <dbReference type="EMBL" id="VDN26728.1"/>
    </source>
</evidence>
<name>A0A183E4C6_9BILA</name>
<dbReference type="Proteomes" id="UP000271098">
    <property type="component" value="Unassembled WGS sequence"/>
</dbReference>
<dbReference type="InterPro" id="IPR035439">
    <property type="entry name" value="UPF0145_dom_sf"/>
</dbReference>
<keyword evidence="1" id="KW-0732">Signal</keyword>
<dbReference type="OrthoDB" id="419768at2759"/>
<dbReference type="SUPFAM" id="SSF49562">
    <property type="entry name" value="C2 domain (Calcium/lipid-binding domain, CaLB)"/>
    <property type="match status" value="1"/>
</dbReference>
<protein>
    <submittedName>
        <fullName evidence="5">C2 domain-containing protein</fullName>
    </submittedName>
</protein>
<dbReference type="InterPro" id="IPR035892">
    <property type="entry name" value="C2_domain_sf"/>
</dbReference>
<dbReference type="EMBL" id="UYRT01082950">
    <property type="protein sequence ID" value="VDN26728.1"/>
    <property type="molecule type" value="Genomic_DNA"/>
</dbReference>
<gene>
    <name evidence="3" type="ORF">GPUH_LOCUS15817</name>
</gene>
<dbReference type="InterPro" id="IPR000008">
    <property type="entry name" value="C2_dom"/>
</dbReference>
<feature type="chain" id="PRO_5043139013" evidence="1">
    <location>
        <begin position="20"/>
        <end position="694"/>
    </location>
</feature>
<dbReference type="PROSITE" id="PS50004">
    <property type="entry name" value="C2"/>
    <property type="match status" value="1"/>
</dbReference>
<dbReference type="GO" id="GO:0090314">
    <property type="term" value="P:positive regulation of protein targeting to membrane"/>
    <property type="evidence" value="ECO:0007669"/>
    <property type="project" value="TreeGrafter"/>
</dbReference>
<evidence type="ECO:0000259" key="2">
    <source>
        <dbReference type="PROSITE" id="PS50004"/>
    </source>
</evidence>
<dbReference type="SMART" id="SM00239">
    <property type="entry name" value="C2"/>
    <property type="match status" value="1"/>
</dbReference>
<dbReference type="InterPro" id="IPR038983">
    <property type="entry name" value="C2CD5"/>
</dbReference>
<dbReference type="GO" id="GO:0031340">
    <property type="term" value="P:positive regulation of vesicle fusion"/>
    <property type="evidence" value="ECO:0007669"/>
    <property type="project" value="TreeGrafter"/>
</dbReference>
<feature type="domain" description="C2" evidence="2">
    <location>
        <begin position="18"/>
        <end position="137"/>
    </location>
</feature>
<dbReference type="GO" id="GO:0010828">
    <property type="term" value="P:positive regulation of D-glucose transmembrane transport"/>
    <property type="evidence" value="ECO:0007669"/>
    <property type="project" value="TreeGrafter"/>
</dbReference>
<dbReference type="Pfam" id="PF00168">
    <property type="entry name" value="C2"/>
    <property type="match status" value="1"/>
</dbReference>
<dbReference type="WBParaSite" id="GPUH_0001583901-mRNA-1">
    <property type="protein sequence ID" value="GPUH_0001583901-mRNA-1"/>
    <property type="gene ID" value="GPUH_0001583901"/>
</dbReference>
<dbReference type="Gene3D" id="2.60.40.150">
    <property type="entry name" value="C2 domain"/>
    <property type="match status" value="1"/>
</dbReference>
<reference evidence="3 4" key="2">
    <citation type="submission" date="2018-11" db="EMBL/GenBank/DDBJ databases">
        <authorList>
            <consortium name="Pathogen Informatics"/>
        </authorList>
    </citation>
    <scope>NUCLEOTIDE SEQUENCE [LARGE SCALE GENOMIC DNA]</scope>
</reference>
<dbReference type="GO" id="GO:0005886">
    <property type="term" value="C:plasma membrane"/>
    <property type="evidence" value="ECO:0007669"/>
    <property type="project" value="TreeGrafter"/>
</dbReference>
<dbReference type="AlphaFoldDB" id="A0A183E4C6"/>
<dbReference type="SUPFAM" id="SSF117782">
    <property type="entry name" value="YbjQ-like"/>
    <property type="match status" value="1"/>
</dbReference>
<proteinExistence type="predicted"/>
<accession>A0A183E4C6</accession>
<dbReference type="PANTHER" id="PTHR37412">
    <property type="entry name" value="C2 DOMAIN-CONTAINING PROTEIN 5"/>
    <property type="match status" value="1"/>
</dbReference>
<evidence type="ECO:0000313" key="4">
    <source>
        <dbReference type="Proteomes" id="UP000271098"/>
    </source>
</evidence>
<dbReference type="Pfam" id="PF23025">
    <property type="entry name" value="YbjQ_2"/>
    <property type="match status" value="3"/>
</dbReference>
<dbReference type="GO" id="GO:0005509">
    <property type="term" value="F:calcium ion binding"/>
    <property type="evidence" value="ECO:0007669"/>
    <property type="project" value="TreeGrafter"/>
</dbReference>
<feature type="signal peptide" evidence="1">
    <location>
        <begin position="1"/>
        <end position="19"/>
    </location>
</feature>
<dbReference type="GO" id="GO:0072659">
    <property type="term" value="P:protein localization to plasma membrane"/>
    <property type="evidence" value="ECO:0007669"/>
    <property type="project" value="TreeGrafter"/>
</dbReference>
<evidence type="ECO:0000256" key="1">
    <source>
        <dbReference type="SAM" id="SignalP"/>
    </source>
</evidence>
<keyword evidence="4" id="KW-1185">Reference proteome</keyword>
<dbReference type="GO" id="GO:0005544">
    <property type="term" value="F:calcium-dependent phospholipid binding"/>
    <property type="evidence" value="ECO:0007669"/>
    <property type="project" value="InterPro"/>
</dbReference>
<organism evidence="5">
    <name type="scientific">Gongylonema pulchrum</name>
    <dbReference type="NCBI Taxonomy" id="637853"/>
    <lineage>
        <taxon>Eukaryota</taxon>
        <taxon>Metazoa</taxon>
        <taxon>Ecdysozoa</taxon>
        <taxon>Nematoda</taxon>
        <taxon>Chromadorea</taxon>
        <taxon>Rhabditida</taxon>
        <taxon>Spirurina</taxon>
        <taxon>Spiruromorpha</taxon>
        <taxon>Spiruroidea</taxon>
        <taxon>Gongylonematidae</taxon>
        <taxon>Gongylonema</taxon>
    </lineage>
</organism>
<dbReference type="InterPro" id="IPR056431">
    <property type="entry name" value="C2CD5_YbjQ-rel_dom"/>
</dbReference>
<sequence>MFAYSRALNMLAFAGAVWARAMFVPCGTNSLPARLSVRVISARGLPVMDKSNVTTDAFVEVHFDNEVYKTDVCSKSLSPVWNSDEFVFETDEQRLFDNPIQFRVMDHDTYSANDAIGRKYLRSFAASVVPATLAVSNIVGLVSDIASVSDPEYEWFDRIRTPRASNEARQSMIRKSLRELARNIAQKAHSLGSNAVIGYQEFVDIEGDATELITFRAFGTAVKLVQNGESAAVDEKITQQQQQILSINTLPETYRYEYGVVVCARSAQLLTDDSDSGLVRKRWWNELKAELLRQASSLRCNLVLGYTEQISVRKKTALLSCTGTAVSVVAVGNEHIPNCIRFHSACFDDSSPMGADSGVCSYCNDAVCPSIILSTCSPPSSDYLQGATHPLQAYVTRELSSSESDEQLVYTISHMLPFLEHELFNRLMEEVRSGGAKYNAVFDLKSVMVIHEGVLFAVCTGTLCTLKALLKPPDADNILSRSDSLHYRGDLQPKPSTSRVGLLEAARILRAPKSSDKVALHLQPFQIREPVDDCTKGSQQSHYMKRMFRRFRKKVVDRDHLAKMISEREVSLQLGAFDDMKPASSSPSTYSGIKIINGSKFTLSTASAKASNLPQRYAGILIREVTRTIEDIADLDAFLEGAFRDLVCLAVSQVETVGATSFSVFRVPSMSLSICRDQASILLFITADFDYLFT</sequence>
<dbReference type="PANTHER" id="PTHR37412:SF2">
    <property type="entry name" value="C2 DOMAIN-CONTAINING PROTEIN 5"/>
    <property type="match status" value="1"/>
</dbReference>
<evidence type="ECO:0000313" key="5">
    <source>
        <dbReference type="WBParaSite" id="GPUH_0001583901-mRNA-1"/>
    </source>
</evidence>
<dbReference type="GO" id="GO:0065002">
    <property type="term" value="P:intracellular protein transmembrane transport"/>
    <property type="evidence" value="ECO:0007669"/>
    <property type="project" value="TreeGrafter"/>
</dbReference>
<reference evidence="5" key="1">
    <citation type="submission" date="2016-06" db="UniProtKB">
        <authorList>
            <consortium name="WormBaseParasite"/>
        </authorList>
    </citation>
    <scope>IDENTIFICATION</scope>
</reference>